<evidence type="ECO:0000256" key="2">
    <source>
        <dbReference type="SAM" id="Phobius"/>
    </source>
</evidence>
<gene>
    <name evidence="3" type="ORF">APY04_2559</name>
</gene>
<dbReference type="Proteomes" id="UP000059074">
    <property type="component" value="Unassembled WGS sequence"/>
</dbReference>
<name>A0A109BCN3_HYPSL</name>
<keyword evidence="4" id="KW-1185">Reference proteome</keyword>
<reference evidence="3 4" key="1">
    <citation type="submission" date="2015-10" db="EMBL/GenBank/DDBJ databases">
        <title>Transcriptomic analysis of a linuron degrading triple-species bacterial consortium.</title>
        <authorList>
            <person name="Albers P."/>
        </authorList>
    </citation>
    <scope>NUCLEOTIDE SEQUENCE [LARGE SCALE GENOMIC DNA]</scope>
    <source>
        <strain evidence="3 4">WDL6</strain>
    </source>
</reference>
<feature type="region of interest" description="Disordered" evidence="1">
    <location>
        <begin position="135"/>
        <end position="193"/>
    </location>
</feature>
<feature type="transmembrane region" description="Helical" evidence="2">
    <location>
        <begin position="20"/>
        <end position="39"/>
    </location>
</feature>
<dbReference type="GO" id="GO:0016020">
    <property type="term" value="C:membrane"/>
    <property type="evidence" value="ECO:0007669"/>
    <property type="project" value="InterPro"/>
</dbReference>
<dbReference type="RefSeq" id="WP_198151140.1">
    <property type="nucleotide sequence ID" value="NZ_LMTR01000073.1"/>
</dbReference>
<dbReference type="PANTHER" id="PTHR35335">
    <property type="entry name" value="UPF0716 PROTEIN FXSA"/>
    <property type="match status" value="1"/>
</dbReference>
<dbReference type="EMBL" id="LMTR01000073">
    <property type="protein sequence ID" value="KWT66363.1"/>
    <property type="molecule type" value="Genomic_DNA"/>
</dbReference>
<keyword evidence="2" id="KW-0812">Transmembrane</keyword>
<evidence type="ECO:0000256" key="1">
    <source>
        <dbReference type="SAM" id="MobiDB-lite"/>
    </source>
</evidence>
<sequence length="193" mass="21039">MLNNLLAGKEKPAMMSPLQLMAILGLLALPVIEITLMILVGQQIGFLATVGLLILAAFAGILIIRWQGSSMLLRMFDSVNNGRLGVSSMAESYAIIFAGSLLIVPGFLTDALGLALLVPPLRRLLLGSVLPGMATPAPNRNDNTRDGTKDRRRRWRSPRRSQAEPQPEAQKPGEPVIIEGTFTRLDDDEDRSR</sequence>
<keyword evidence="2" id="KW-1133">Transmembrane helix</keyword>
<dbReference type="PATRIC" id="fig|121290.4.peg.462"/>
<dbReference type="AlphaFoldDB" id="A0A109BCN3"/>
<protein>
    <submittedName>
        <fullName evidence="3">FxsA protein</fullName>
    </submittedName>
</protein>
<feature type="transmembrane region" description="Helical" evidence="2">
    <location>
        <begin position="46"/>
        <end position="66"/>
    </location>
</feature>
<feature type="compositionally biased region" description="Basic residues" evidence="1">
    <location>
        <begin position="150"/>
        <end position="159"/>
    </location>
</feature>
<organism evidence="3 4">
    <name type="scientific">Hyphomicrobium sulfonivorans</name>
    <dbReference type="NCBI Taxonomy" id="121290"/>
    <lineage>
        <taxon>Bacteria</taxon>
        <taxon>Pseudomonadati</taxon>
        <taxon>Pseudomonadota</taxon>
        <taxon>Alphaproteobacteria</taxon>
        <taxon>Hyphomicrobiales</taxon>
        <taxon>Hyphomicrobiaceae</taxon>
        <taxon>Hyphomicrobium</taxon>
    </lineage>
</organism>
<evidence type="ECO:0000313" key="4">
    <source>
        <dbReference type="Proteomes" id="UP000059074"/>
    </source>
</evidence>
<dbReference type="NCBIfam" id="NF008528">
    <property type="entry name" value="PRK11463.1-2"/>
    <property type="match status" value="1"/>
</dbReference>
<evidence type="ECO:0000313" key="3">
    <source>
        <dbReference type="EMBL" id="KWT66363.1"/>
    </source>
</evidence>
<dbReference type="PANTHER" id="PTHR35335:SF1">
    <property type="entry name" value="UPF0716 PROTEIN FXSA"/>
    <property type="match status" value="1"/>
</dbReference>
<dbReference type="Pfam" id="PF04186">
    <property type="entry name" value="FxsA"/>
    <property type="match status" value="1"/>
</dbReference>
<accession>A0A109BCN3</accession>
<keyword evidence="2" id="KW-0472">Membrane</keyword>
<comment type="caution">
    <text evidence="3">The sequence shown here is derived from an EMBL/GenBank/DDBJ whole genome shotgun (WGS) entry which is preliminary data.</text>
</comment>
<dbReference type="STRING" id="121290.APY04_2559"/>
<feature type="transmembrane region" description="Helical" evidence="2">
    <location>
        <begin position="93"/>
        <end position="118"/>
    </location>
</feature>
<dbReference type="InterPro" id="IPR007313">
    <property type="entry name" value="FxsA"/>
</dbReference>
<proteinExistence type="predicted"/>